<reference evidence="5" key="1">
    <citation type="submission" date="2025-08" db="UniProtKB">
        <authorList>
            <consortium name="RefSeq"/>
        </authorList>
    </citation>
    <scope>IDENTIFICATION</scope>
</reference>
<evidence type="ECO:0000313" key="4">
    <source>
        <dbReference type="Proteomes" id="UP000694888"/>
    </source>
</evidence>
<accession>A0ABM0JNZ7</accession>
<keyword evidence="2" id="KW-0472">Membrane</keyword>
<dbReference type="PANTHER" id="PTHR46599">
    <property type="entry name" value="PIGGYBAC TRANSPOSABLE ELEMENT-DERIVED PROTEIN 4"/>
    <property type="match status" value="1"/>
</dbReference>
<feature type="domain" description="PiggyBac transposable element-derived protein" evidence="3">
    <location>
        <begin position="10"/>
        <end position="108"/>
    </location>
</feature>
<evidence type="ECO:0000256" key="1">
    <source>
        <dbReference type="SAM" id="MobiDB-lite"/>
    </source>
</evidence>
<protein>
    <submittedName>
        <fullName evidence="5">PiggyBac transposable element-derived protein 4</fullName>
    </submittedName>
</protein>
<evidence type="ECO:0000313" key="5">
    <source>
        <dbReference type="RefSeq" id="XP_005098137.1"/>
    </source>
</evidence>
<keyword evidence="2" id="KW-1133">Transmembrane helix</keyword>
<keyword evidence="4" id="KW-1185">Reference proteome</keyword>
<dbReference type="PANTHER" id="PTHR46599:SF3">
    <property type="entry name" value="PIGGYBAC TRANSPOSABLE ELEMENT-DERIVED PROTEIN 4"/>
    <property type="match status" value="1"/>
</dbReference>
<dbReference type="Pfam" id="PF13843">
    <property type="entry name" value="DDE_Tnp_1_7"/>
    <property type="match status" value="1"/>
</dbReference>
<dbReference type="GeneID" id="101855099"/>
<evidence type="ECO:0000256" key="2">
    <source>
        <dbReference type="SAM" id="Phobius"/>
    </source>
</evidence>
<feature type="region of interest" description="Disordered" evidence="1">
    <location>
        <begin position="188"/>
        <end position="213"/>
    </location>
</feature>
<proteinExistence type="predicted"/>
<keyword evidence="2" id="KW-0812">Transmembrane</keyword>
<organism evidence="4 5">
    <name type="scientific">Aplysia californica</name>
    <name type="common">California sea hare</name>
    <dbReference type="NCBI Taxonomy" id="6500"/>
    <lineage>
        <taxon>Eukaryota</taxon>
        <taxon>Metazoa</taxon>
        <taxon>Spiralia</taxon>
        <taxon>Lophotrochozoa</taxon>
        <taxon>Mollusca</taxon>
        <taxon>Gastropoda</taxon>
        <taxon>Heterobranchia</taxon>
        <taxon>Euthyneura</taxon>
        <taxon>Tectipleura</taxon>
        <taxon>Aplysiida</taxon>
        <taxon>Aplysioidea</taxon>
        <taxon>Aplysiidae</taxon>
        <taxon>Aplysia</taxon>
    </lineage>
</organism>
<dbReference type="Proteomes" id="UP000694888">
    <property type="component" value="Unplaced"/>
</dbReference>
<feature type="transmembrane region" description="Helical" evidence="2">
    <location>
        <begin position="91"/>
        <end position="111"/>
    </location>
</feature>
<dbReference type="InterPro" id="IPR029526">
    <property type="entry name" value="PGBD"/>
</dbReference>
<sequence>MKGKKVVKTKEDVKVMTDGKLTHIKWMYKKEINVLTTIHDASSQCTDRHDRDGNPDDKFKALIDHNKYMGAVDRSDQMVQYSSFKRRTMKCWTKLFIHLFMLAELNAYLLYKATAVANRGTAISHRTFCHMMCKEMVSFAPIQDARRRILPSPGADQLHMLTGRHFPSKVPNQGQKRKQPYMNSFVCSKTSQRRRQPKSCTKESVNDHRVQDL</sequence>
<feature type="compositionally biased region" description="Basic and acidic residues" evidence="1">
    <location>
        <begin position="200"/>
        <end position="213"/>
    </location>
</feature>
<name>A0ABM0JNZ7_APLCA</name>
<gene>
    <name evidence="5" type="primary">LOC101855099</name>
</gene>
<evidence type="ECO:0000259" key="3">
    <source>
        <dbReference type="Pfam" id="PF13843"/>
    </source>
</evidence>
<dbReference type="RefSeq" id="XP_005098137.1">
    <property type="nucleotide sequence ID" value="XM_005098080.1"/>
</dbReference>